<organism evidence="4 5">
    <name type="scientific">Cyclobacterium qasimii M12-11B</name>
    <dbReference type="NCBI Taxonomy" id="641524"/>
    <lineage>
        <taxon>Bacteria</taxon>
        <taxon>Pseudomonadati</taxon>
        <taxon>Bacteroidota</taxon>
        <taxon>Cytophagia</taxon>
        <taxon>Cytophagales</taxon>
        <taxon>Cyclobacteriaceae</taxon>
        <taxon>Cyclobacterium</taxon>
    </lineage>
</organism>
<comment type="caution">
    <text evidence="4">The sequence shown here is derived from an EMBL/GenBank/DDBJ whole genome shotgun (WGS) entry which is preliminary data.</text>
</comment>
<dbReference type="CDD" id="cd01821">
    <property type="entry name" value="Rhamnogalacturan_acetylesterase_like"/>
    <property type="match status" value="1"/>
</dbReference>
<dbReference type="Proteomes" id="UP000014974">
    <property type="component" value="Unassembled WGS sequence"/>
</dbReference>
<dbReference type="STRING" id="641524.ADICYQ_1404"/>
<dbReference type="InterPro" id="IPR001087">
    <property type="entry name" value="GDSL"/>
</dbReference>
<gene>
    <name evidence="4" type="ORF">ADICYQ_1404</name>
</gene>
<keyword evidence="2" id="KW-0378">Hydrolase</keyword>
<dbReference type="AlphaFoldDB" id="S7WSA5"/>
<dbReference type="PANTHER" id="PTHR43695:SF1">
    <property type="entry name" value="RHAMNOGALACTURONAN ACETYLESTERASE"/>
    <property type="match status" value="1"/>
</dbReference>
<dbReference type="SUPFAM" id="SSF52266">
    <property type="entry name" value="SGNH hydrolase"/>
    <property type="match status" value="1"/>
</dbReference>
<keyword evidence="3" id="KW-1133">Transmembrane helix</keyword>
<dbReference type="PANTHER" id="PTHR43695">
    <property type="entry name" value="PUTATIVE (AFU_ORTHOLOGUE AFUA_2G17250)-RELATED"/>
    <property type="match status" value="1"/>
</dbReference>
<evidence type="ECO:0000313" key="5">
    <source>
        <dbReference type="Proteomes" id="UP000014974"/>
    </source>
</evidence>
<evidence type="ECO:0000256" key="1">
    <source>
        <dbReference type="ARBA" id="ARBA00008668"/>
    </source>
</evidence>
<dbReference type="GO" id="GO:0016788">
    <property type="term" value="F:hydrolase activity, acting on ester bonds"/>
    <property type="evidence" value="ECO:0007669"/>
    <property type="project" value="UniProtKB-ARBA"/>
</dbReference>
<protein>
    <submittedName>
        <fullName evidence="4">Rhamnogalacturonan acetylesterase</fullName>
    </submittedName>
</protein>
<keyword evidence="3" id="KW-0472">Membrane</keyword>
<reference evidence="4 5" key="1">
    <citation type="journal article" date="2013" name="Genome Announc.">
        <title>Draft Genome Sequence of Cyclobacterium qasimii Strain M12-11BT, Isolated from Arctic Marine Sediment.</title>
        <authorList>
            <person name="Shivaji S."/>
            <person name="Ara S."/>
            <person name="Singh A."/>
            <person name="Kumar Pinnaka A."/>
        </authorList>
    </citation>
    <scope>NUCLEOTIDE SEQUENCE [LARGE SCALE GENOMIC DNA]</scope>
    <source>
        <strain evidence="4 5">M12-11B</strain>
    </source>
</reference>
<evidence type="ECO:0000313" key="4">
    <source>
        <dbReference type="EMBL" id="EPR69619.1"/>
    </source>
</evidence>
<feature type="transmembrane region" description="Helical" evidence="3">
    <location>
        <begin position="21"/>
        <end position="38"/>
    </location>
</feature>
<sequence>MKQMKNKENPGLLARITRLKPIPFYISLYCMVLFFLGSCVQKEVKVFCIGDSTMSEYNLEEMDEKYGGTDFPRRGWAMALSAYLNDKAEVRNMAVSGRSSKNFIAQGHWDKVLNEIKEGDFLIIQFGHNDEKSDDPNRFTEPFGEYKENLIRFVKESEALGALPIMATPIARRSFNEEGLPIDTHGDYVTATREAAKEAGVPMIDLNKMTMDYLSELGAEDAKKLFLHVKPGVFENLPEGLEDDTHLSKQGACAVSEMFIEGIEKSDSPLKKYQLANKPECYTIIK</sequence>
<dbReference type="PATRIC" id="fig|641524.5.peg.1395"/>
<name>S7WSA5_9BACT</name>
<evidence type="ECO:0000256" key="3">
    <source>
        <dbReference type="SAM" id="Phobius"/>
    </source>
</evidence>
<keyword evidence="3" id="KW-0812">Transmembrane</keyword>
<dbReference type="Gene3D" id="3.40.50.1110">
    <property type="entry name" value="SGNH hydrolase"/>
    <property type="match status" value="1"/>
</dbReference>
<comment type="similarity">
    <text evidence="1">Belongs to the 'GDSL' lipolytic enzyme family.</text>
</comment>
<accession>S7WSA5</accession>
<dbReference type="eggNOG" id="COG2755">
    <property type="taxonomic scope" value="Bacteria"/>
</dbReference>
<dbReference type="EMBL" id="ATNM01000064">
    <property type="protein sequence ID" value="EPR69619.1"/>
    <property type="molecule type" value="Genomic_DNA"/>
</dbReference>
<dbReference type="InterPro" id="IPR036514">
    <property type="entry name" value="SGNH_hydro_sf"/>
</dbReference>
<dbReference type="Pfam" id="PF00657">
    <property type="entry name" value="Lipase_GDSL"/>
    <property type="match status" value="1"/>
</dbReference>
<evidence type="ECO:0000256" key="2">
    <source>
        <dbReference type="ARBA" id="ARBA00022801"/>
    </source>
</evidence>
<dbReference type="InterPro" id="IPR037459">
    <property type="entry name" value="RhgT-like"/>
</dbReference>
<proteinExistence type="inferred from homology"/>